<dbReference type="EMBL" id="JAOYFC010000002">
    <property type="protein sequence ID" value="MCV6825213.1"/>
    <property type="molecule type" value="Genomic_DNA"/>
</dbReference>
<keyword evidence="1" id="KW-0732">Signal</keyword>
<proteinExistence type="predicted"/>
<evidence type="ECO:0000313" key="2">
    <source>
        <dbReference type="EMBL" id="MCV6825213.1"/>
    </source>
</evidence>
<organism evidence="2 3">
    <name type="scientific">Halocynthiibacter halioticoli</name>
    <dbReference type="NCBI Taxonomy" id="2986804"/>
    <lineage>
        <taxon>Bacteria</taxon>
        <taxon>Pseudomonadati</taxon>
        <taxon>Pseudomonadota</taxon>
        <taxon>Alphaproteobacteria</taxon>
        <taxon>Rhodobacterales</taxon>
        <taxon>Paracoccaceae</taxon>
        <taxon>Halocynthiibacter</taxon>
    </lineage>
</organism>
<keyword evidence="3" id="KW-1185">Reference proteome</keyword>
<protein>
    <recommendedName>
        <fullName evidence="4">Arginine transporter</fullName>
    </recommendedName>
</protein>
<dbReference type="RefSeq" id="WP_263954058.1">
    <property type="nucleotide sequence ID" value="NZ_JAOYFC010000002.1"/>
</dbReference>
<evidence type="ECO:0000256" key="1">
    <source>
        <dbReference type="SAM" id="SignalP"/>
    </source>
</evidence>
<feature type="signal peptide" evidence="1">
    <location>
        <begin position="1"/>
        <end position="25"/>
    </location>
</feature>
<dbReference type="AlphaFoldDB" id="A0AAE3IZZ0"/>
<evidence type="ECO:0000313" key="3">
    <source>
        <dbReference type="Proteomes" id="UP001208041"/>
    </source>
</evidence>
<reference evidence="2" key="1">
    <citation type="submission" date="2022-10" db="EMBL/GenBank/DDBJ databases">
        <authorList>
            <person name="Yue Y."/>
        </authorList>
    </citation>
    <scope>NUCLEOTIDE SEQUENCE</scope>
    <source>
        <strain evidence="2">Z654</strain>
    </source>
</reference>
<gene>
    <name evidence="2" type="ORF">OH136_11680</name>
</gene>
<sequence length="105" mass="11476">MKTTGILMLAMAASLSLTAPQPLNASAIENACNSSGRKAANRALCGCIQDAADMILTRSDQRKAAKFFKDPHQAQVIRQSSKASDERFWLRYKEFGQTAETFCSS</sequence>
<name>A0AAE3IZZ0_9RHOB</name>
<dbReference type="Proteomes" id="UP001208041">
    <property type="component" value="Unassembled WGS sequence"/>
</dbReference>
<accession>A0AAE3IZZ0</accession>
<feature type="chain" id="PRO_5042073214" description="Arginine transporter" evidence="1">
    <location>
        <begin position="26"/>
        <end position="105"/>
    </location>
</feature>
<comment type="caution">
    <text evidence="2">The sequence shown here is derived from an EMBL/GenBank/DDBJ whole genome shotgun (WGS) entry which is preliminary data.</text>
</comment>
<evidence type="ECO:0008006" key="4">
    <source>
        <dbReference type="Google" id="ProtNLM"/>
    </source>
</evidence>